<accession>A0ABT8L3X5</accession>
<evidence type="ECO:0000313" key="1">
    <source>
        <dbReference type="EMBL" id="MDN5212430.1"/>
    </source>
</evidence>
<comment type="caution">
    <text evidence="1">The sequence shown here is derived from an EMBL/GenBank/DDBJ whole genome shotgun (WGS) entry which is preliminary data.</text>
</comment>
<dbReference type="InterPro" id="IPR018550">
    <property type="entry name" value="Lipid-A_deacylase-rel"/>
</dbReference>
<dbReference type="Proteomes" id="UP001172083">
    <property type="component" value="Unassembled WGS sequence"/>
</dbReference>
<protein>
    <submittedName>
        <fullName evidence="1">Acyloxyacyl hydrolase</fullName>
    </submittedName>
</protein>
<dbReference type="Pfam" id="PF09411">
    <property type="entry name" value="PagL"/>
    <property type="match status" value="1"/>
</dbReference>
<proteinExistence type="predicted"/>
<dbReference type="RefSeq" id="WP_346757747.1">
    <property type="nucleotide sequence ID" value="NZ_JAUJEB010000001.1"/>
</dbReference>
<dbReference type="GO" id="GO:0016787">
    <property type="term" value="F:hydrolase activity"/>
    <property type="evidence" value="ECO:0007669"/>
    <property type="project" value="UniProtKB-KW"/>
</dbReference>
<reference evidence="1" key="1">
    <citation type="submission" date="2023-06" db="EMBL/GenBank/DDBJ databases">
        <title>Genomic of Agaribacillus aureum.</title>
        <authorList>
            <person name="Wang G."/>
        </authorList>
    </citation>
    <scope>NUCLEOTIDE SEQUENCE</scope>
    <source>
        <strain evidence="1">BMA12</strain>
    </source>
</reference>
<keyword evidence="1" id="KW-0378">Hydrolase</keyword>
<sequence>MYTKIHYFIALSLFLVGTVAGQDVKNNKGYFFLEPELMFGTVVANYSEFPESDSRKSFSLNIGRLKAIPNLQWTHYYSYPTTGIGFSYSDFSNREVLGSEISIIPYLLINLSKKRFRSWYLKFGLGASHFTKYYHGTENPTNEVIGSKFTWAFQAFLYRSLFVTEKMHVKLGAGYWHSSNGHTTLPNFGMNSMMVTLATQFFTQPVNRRFYEDNHFQIDKTKHFFLNFRTGLGVHELGGARGPTEGPKKNVYTIAFGGAMLLKNHFRINTGFAYRFYQHYYDQITDNNFSEFSDHPVWNASNIGFYLGVEWLIGHVGMEVAGGLNIYKPFFEKHFREFDVSENDTEYWLKRLFSTRMGLNFYLFNTNKLPENNVYIGAHINANFGQADFSEISLGFVRMIK</sequence>
<evidence type="ECO:0000313" key="2">
    <source>
        <dbReference type="Proteomes" id="UP001172083"/>
    </source>
</evidence>
<dbReference type="Gene3D" id="2.40.160.20">
    <property type="match status" value="1"/>
</dbReference>
<gene>
    <name evidence="1" type="ORF">QQ020_10250</name>
</gene>
<keyword evidence="2" id="KW-1185">Reference proteome</keyword>
<name>A0ABT8L3X5_9BACT</name>
<organism evidence="1 2">
    <name type="scientific">Agaribacillus aureus</name>
    <dbReference type="NCBI Taxonomy" id="3051825"/>
    <lineage>
        <taxon>Bacteria</taxon>
        <taxon>Pseudomonadati</taxon>
        <taxon>Bacteroidota</taxon>
        <taxon>Cytophagia</taxon>
        <taxon>Cytophagales</taxon>
        <taxon>Splendidivirgaceae</taxon>
        <taxon>Agaribacillus</taxon>
    </lineage>
</organism>
<dbReference type="EMBL" id="JAUJEB010000001">
    <property type="protein sequence ID" value="MDN5212430.1"/>
    <property type="molecule type" value="Genomic_DNA"/>
</dbReference>